<dbReference type="AlphaFoldDB" id="A0A5R9J5T4"/>
<name>A0A5R9J5T4_9PROT</name>
<comment type="caution">
    <text evidence="1">The sequence shown here is derived from an EMBL/GenBank/DDBJ whole genome shotgun (WGS) entry which is preliminary data.</text>
</comment>
<gene>
    <name evidence="1" type="ORF">FE263_13980</name>
</gene>
<dbReference type="RefSeq" id="WP_138326619.1">
    <property type="nucleotide sequence ID" value="NZ_VCDI01000004.1"/>
</dbReference>
<dbReference type="EMBL" id="VCDI01000004">
    <property type="protein sequence ID" value="TLU72213.1"/>
    <property type="molecule type" value="Genomic_DNA"/>
</dbReference>
<sequence length="64" mass="7291">MQSFFRCPRKRFDGTSWTITIGFRKVAGPIRFGDDADYLIARLTPLAARTSLFRLLQGREVQAA</sequence>
<evidence type="ECO:0000313" key="1">
    <source>
        <dbReference type="EMBL" id="TLU72213.1"/>
    </source>
</evidence>
<reference evidence="1 2" key="1">
    <citation type="submission" date="2019-05" db="EMBL/GenBank/DDBJ databases">
        <authorList>
            <person name="Pankratov T."/>
            <person name="Grouzdev D."/>
        </authorList>
    </citation>
    <scope>NUCLEOTIDE SEQUENCE [LARGE SCALE GENOMIC DNA]</scope>
    <source>
        <strain evidence="1 2">KEBCLARHB70R</strain>
    </source>
</reference>
<evidence type="ECO:0000313" key="2">
    <source>
        <dbReference type="Proteomes" id="UP000305654"/>
    </source>
</evidence>
<protein>
    <submittedName>
        <fullName evidence="1">Uncharacterized protein</fullName>
    </submittedName>
</protein>
<dbReference type="Proteomes" id="UP000305654">
    <property type="component" value="Unassembled WGS sequence"/>
</dbReference>
<organism evidence="1 2">
    <name type="scientific">Lichenicoccus roseus</name>
    <dbReference type="NCBI Taxonomy" id="2683649"/>
    <lineage>
        <taxon>Bacteria</taxon>
        <taxon>Pseudomonadati</taxon>
        <taxon>Pseudomonadota</taxon>
        <taxon>Alphaproteobacteria</taxon>
        <taxon>Acetobacterales</taxon>
        <taxon>Acetobacteraceae</taxon>
        <taxon>Lichenicoccus</taxon>
    </lineage>
</organism>
<accession>A0A5R9J5T4</accession>
<keyword evidence="2" id="KW-1185">Reference proteome</keyword>
<proteinExistence type="predicted"/>